<protein>
    <submittedName>
        <fullName evidence="9">Low-affinity Zn(2+) transporter zrt2</fullName>
    </submittedName>
</protein>
<evidence type="ECO:0000256" key="5">
    <source>
        <dbReference type="ARBA" id="ARBA00022989"/>
    </source>
</evidence>
<evidence type="ECO:0000256" key="4">
    <source>
        <dbReference type="ARBA" id="ARBA00022692"/>
    </source>
</evidence>
<feature type="transmembrane region" description="Helical" evidence="8">
    <location>
        <begin position="265"/>
        <end position="285"/>
    </location>
</feature>
<comment type="similarity">
    <text evidence="2 8">Belongs to the ZIP transporter (TC 2.A.5) family.</text>
</comment>
<feature type="transmembrane region" description="Helical" evidence="8">
    <location>
        <begin position="68"/>
        <end position="91"/>
    </location>
</feature>
<dbReference type="InterPro" id="IPR003689">
    <property type="entry name" value="ZIP"/>
</dbReference>
<accession>A0AAN7TCM1</accession>
<feature type="transmembrane region" description="Helical" evidence="8">
    <location>
        <begin position="201"/>
        <end position="223"/>
    </location>
</feature>
<name>A0AAN7TCM1_9EURO</name>
<keyword evidence="3 8" id="KW-0813">Transport</keyword>
<keyword evidence="6 8" id="KW-0406">Ion transport</keyword>
<feature type="transmembrane region" description="Helical" evidence="8">
    <location>
        <begin position="297"/>
        <end position="321"/>
    </location>
</feature>
<dbReference type="GO" id="GO:0005886">
    <property type="term" value="C:plasma membrane"/>
    <property type="evidence" value="ECO:0007669"/>
    <property type="project" value="TreeGrafter"/>
</dbReference>
<evidence type="ECO:0000313" key="10">
    <source>
        <dbReference type="Proteomes" id="UP001309876"/>
    </source>
</evidence>
<keyword evidence="7 8" id="KW-0472">Membrane</keyword>
<dbReference type="PANTHER" id="PTHR11040:SF69">
    <property type="entry name" value="ZINC-REGULATED TRANSPORTER 2"/>
    <property type="match status" value="1"/>
</dbReference>
<feature type="transmembrane region" description="Helical" evidence="8">
    <location>
        <begin position="333"/>
        <end position="355"/>
    </location>
</feature>
<proteinExistence type="inferred from homology"/>
<organism evidence="9 10">
    <name type="scientific">Lithohypha guttulata</name>
    <dbReference type="NCBI Taxonomy" id="1690604"/>
    <lineage>
        <taxon>Eukaryota</taxon>
        <taxon>Fungi</taxon>
        <taxon>Dikarya</taxon>
        <taxon>Ascomycota</taxon>
        <taxon>Pezizomycotina</taxon>
        <taxon>Eurotiomycetes</taxon>
        <taxon>Chaetothyriomycetidae</taxon>
        <taxon>Chaetothyriales</taxon>
        <taxon>Trichomeriaceae</taxon>
        <taxon>Lithohypha</taxon>
    </lineage>
</organism>
<evidence type="ECO:0000256" key="8">
    <source>
        <dbReference type="RuleBase" id="RU362088"/>
    </source>
</evidence>
<evidence type="ECO:0000256" key="2">
    <source>
        <dbReference type="ARBA" id="ARBA00006939"/>
    </source>
</evidence>
<comment type="subcellular location">
    <subcellularLocation>
        <location evidence="1 8">Membrane</location>
        <topology evidence="1 8">Multi-pass membrane protein</topology>
    </subcellularLocation>
</comment>
<dbReference type="Proteomes" id="UP001309876">
    <property type="component" value="Unassembled WGS sequence"/>
</dbReference>
<gene>
    <name evidence="9" type="primary">ZRT2</name>
    <name evidence="9" type="ORF">LTR05_000849</name>
</gene>
<dbReference type="InterPro" id="IPR004698">
    <property type="entry name" value="Zn/Fe_permease_fun/pln"/>
</dbReference>
<evidence type="ECO:0000256" key="3">
    <source>
        <dbReference type="ARBA" id="ARBA00022448"/>
    </source>
</evidence>
<keyword evidence="5 8" id="KW-1133">Transmembrane helix</keyword>
<sequence length="359" mass="39152">MDQLSSLVTLIARQEEVDAAPACSSGNDYDGRMGLRIASIFVIWIGSTFGATFPVFANSHRGLGVPDWSFFIAKFFGSGVIIATAFIHLLSPAEDALRDPCLTGVITEYDWVSGIILMTIFVLFFVELMVMRYSSVELPEHHHSGMVVDGSKEIGESETSRNSRRLSAHHPGNDHLGHSARHDSIELANNPFTLEEYKAQLTAIFILEFGIIFHSVFIGLTLAVSGEEFVTLFIVLVFHQTFEGLGLGARLAVTPWPKGKGWTPYVLAITYGFTTPIAIAIGLGVRQSYPPGSRTTLIANGVFDSISAGILIYTGLVELLAHEFMFSRTMRTAPIKTLLSAFFLVCLGAGLMALLGKWA</sequence>
<dbReference type="NCBIfam" id="TIGR00820">
    <property type="entry name" value="zip"/>
    <property type="match status" value="1"/>
</dbReference>
<dbReference type="Pfam" id="PF02535">
    <property type="entry name" value="Zip"/>
    <property type="match status" value="1"/>
</dbReference>
<keyword evidence="10" id="KW-1185">Reference proteome</keyword>
<feature type="transmembrane region" description="Helical" evidence="8">
    <location>
        <begin position="229"/>
        <end position="253"/>
    </location>
</feature>
<evidence type="ECO:0000256" key="6">
    <source>
        <dbReference type="ARBA" id="ARBA00023065"/>
    </source>
</evidence>
<feature type="transmembrane region" description="Helical" evidence="8">
    <location>
        <begin position="35"/>
        <end position="56"/>
    </location>
</feature>
<dbReference type="GO" id="GO:0071578">
    <property type="term" value="P:zinc ion import across plasma membrane"/>
    <property type="evidence" value="ECO:0007669"/>
    <property type="project" value="TreeGrafter"/>
</dbReference>
<comment type="caution">
    <text evidence="9">The sequence shown here is derived from an EMBL/GenBank/DDBJ whole genome shotgun (WGS) entry which is preliminary data.</text>
</comment>
<keyword evidence="4 8" id="KW-0812">Transmembrane</keyword>
<dbReference type="AlphaFoldDB" id="A0AAN7TCM1"/>
<reference evidence="9 10" key="1">
    <citation type="submission" date="2023-08" db="EMBL/GenBank/DDBJ databases">
        <title>Black Yeasts Isolated from many extreme environments.</title>
        <authorList>
            <person name="Coleine C."/>
            <person name="Stajich J.E."/>
            <person name="Selbmann L."/>
        </authorList>
    </citation>
    <scope>NUCLEOTIDE SEQUENCE [LARGE SCALE GENOMIC DNA]</scope>
    <source>
        <strain evidence="9 10">CCFEE 5910</strain>
    </source>
</reference>
<evidence type="ECO:0000313" key="9">
    <source>
        <dbReference type="EMBL" id="KAK5090674.1"/>
    </source>
</evidence>
<evidence type="ECO:0000256" key="7">
    <source>
        <dbReference type="ARBA" id="ARBA00023136"/>
    </source>
</evidence>
<feature type="transmembrane region" description="Helical" evidence="8">
    <location>
        <begin position="111"/>
        <end position="130"/>
    </location>
</feature>
<evidence type="ECO:0000256" key="1">
    <source>
        <dbReference type="ARBA" id="ARBA00004141"/>
    </source>
</evidence>
<dbReference type="PANTHER" id="PTHR11040">
    <property type="entry name" value="ZINC/IRON TRANSPORTER"/>
    <property type="match status" value="1"/>
</dbReference>
<dbReference type="EMBL" id="JAVRRJ010000001">
    <property type="protein sequence ID" value="KAK5090674.1"/>
    <property type="molecule type" value="Genomic_DNA"/>
</dbReference>
<dbReference type="GO" id="GO:0000007">
    <property type="term" value="F:low-affinity zinc ion transmembrane transporter activity"/>
    <property type="evidence" value="ECO:0007669"/>
    <property type="project" value="TreeGrafter"/>
</dbReference>